<organism evidence="10 11">
    <name type="scientific">Durusdinium trenchii</name>
    <dbReference type="NCBI Taxonomy" id="1381693"/>
    <lineage>
        <taxon>Eukaryota</taxon>
        <taxon>Sar</taxon>
        <taxon>Alveolata</taxon>
        <taxon>Dinophyceae</taxon>
        <taxon>Suessiales</taxon>
        <taxon>Symbiodiniaceae</taxon>
        <taxon>Durusdinium</taxon>
    </lineage>
</organism>
<evidence type="ECO:0000256" key="2">
    <source>
        <dbReference type="ARBA" id="ARBA00022679"/>
    </source>
</evidence>
<dbReference type="Proteomes" id="UP001642464">
    <property type="component" value="Unassembled WGS sequence"/>
</dbReference>
<keyword evidence="11" id="KW-1185">Reference proteome</keyword>
<evidence type="ECO:0000256" key="1">
    <source>
        <dbReference type="ARBA" id="ARBA00012513"/>
    </source>
</evidence>
<reference evidence="10 11" key="1">
    <citation type="submission" date="2024-02" db="EMBL/GenBank/DDBJ databases">
        <authorList>
            <person name="Chen Y."/>
            <person name="Shah S."/>
            <person name="Dougan E. K."/>
            <person name="Thang M."/>
            <person name="Chan C."/>
        </authorList>
    </citation>
    <scope>NUCLEOTIDE SEQUENCE [LARGE SCALE GENOMIC DNA]</scope>
</reference>
<dbReference type="GO" id="GO:0016301">
    <property type="term" value="F:kinase activity"/>
    <property type="evidence" value="ECO:0007669"/>
    <property type="project" value="UniProtKB-KW"/>
</dbReference>
<keyword evidence="2" id="KW-0808">Transferase</keyword>
<dbReference type="InterPro" id="IPR020859">
    <property type="entry name" value="ROC"/>
</dbReference>
<dbReference type="SUPFAM" id="SSF52540">
    <property type="entry name" value="P-loop containing nucleoside triphosphate hydrolases"/>
    <property type="match status" value="1"/>
</dbReference>
<evidence type="ECO:0000313" key="10">
    <source>
        <dbReference type="EMBL" id="CAK9005588.1"/>
    </source>
</evidence>
<keyword evidence="4" id="KW-0547">Nucleotide-binding</keyword>
<dbReference type="InterPro" id="IPR000157">
    <property type="entry name" value="TIR_dom"/>
</dbReference>
<evidence type="ECO:0000256" key="3">
    <source>
        <dbReference type="ARBA" id="ARBA00022737"/>
    </source>
</evidence>
<dbReference type="Pfam" id="PF13676">
    <property type="entry name" value="TIR_2"/>
    <property type="match status" value="1"/>
</dbReference>
<dbReference type="PROSITE" id="PS51424">
    <property type="entry name" value="ROC"/>
    <property type="match status" value="1"/>
</dbReference>
<keyword evidence="5 10" id="KW-0418">Kinase</keyword>
<dbReference type="Pfam" id="PF08477">
    <property type="entry name" value="Roc"/>
    <property type="match status" value="1"/>
</dbReference>
<evidence type="ECO:0000256" key="7">
    <source>
        <dbReference type="ARBA" id="ARBA00047899"/>
    </source>
</evidence>
<comment type="caution">
    <text evidence="10">The sequence shown here is derived from an EMBL/GenBank/DDBJ whole genome shotgun (WGS) entry which is preliminary data.</text>
</comment>
<feature type="domain" description="Roc" evidence="9">
    <location>
        <begin position="72"/>
        <end position="280"/>
    </location>
</feature>
<protein>
    <recommendedName>
        <fullName evidence="1">non-specific serine/threonine protein kinase</fullName>
        <ecNumber evidence="1">2.7.11.1</ecNumber>
    </recommendedName>
</protein>
<evidence type="ECO:0000256" key="5">
    <source>
        <dbReference type="ARBA" id="ARBA00022777"/>
    </source>
</evidence>
<keyword evidence="3" id="KW-0677">Repeat</keyword>
<name>A0ABP0IU25_9DINO</name>
<dbReference type="Gene3D" id="3.40.50.300">
    <property type="entry name" value="P-loop containing nucleotide triphosphate hydrolases"/>
    <property type="match status" value="1"/>
</dbReference>
<feature type="non-terminal residue" evidence="10">
    <location>
        <position position="1"/>
    </location>
</feature>
<dbReference type="InterPro" id="IPR032171">
    <property type="entry name" value="COR-A"/>
</dbReference>
<evidence type="ECO:0000256" key="6">
    <source>
        <dbReference type="ARBA" id="ARBA00022840"/>
    </source>
</evidence>
<dbReference type="EC" id="2.7.11.1" evidence="1"/>
<comment type="catalytic activity">
    <reaction evidence="8">
        <text>L-seryl-[protein] + ATP = O-phospho-L-seryl-[protein] + ADP + H(+)</text>
        <dbReference type="Rhea" id="RHEA:17989"/>
        <dbReference type="Rhea" id="RHEA-COMP:9863"/>
        <dbReference type="Rhea" id="RHEA-COMP:11604"/>
        <dbReference type="ChEBI" id="CHEBI:15378"/>
        <dbReference type="ChEBI" id="CHEBI:29999"/>
        <dbReference type="ChEBI" id="CHEBI:30616"/>
        <dbReference type="ChEBI" id="CHEBI:83421"/>
        <dbReference type="ChEBI" id="CHEBI:456216"/>
        <dbReference type="EC" id="2.7.11.1"/>
    </reaction>
</comment>
<evidence type="ECO:0000256" key="4">
    <source>
        <dbReference type="ARBA" id="ARBA00022741"/>
    </source>
</evidence>
<proteinExistence type="predicted"/>
<comment type="catalytic activity">
    <reaction evidence="7">
        <text>L-threonyl-[protein] + ATP = O-phospho-L-threonyl-[protein] + ADP + H(+)</text>
        <dbReference type="Rhea" id="RHEA:46608"/>
        <dbReference type="Rhea" id="RHEA-COMP:11060"/>
        <dbReference type="Rhea" id="RHEA-COMP:11605"/>
        <dbReference type="ChEBI" id="CHEBI:15378"/>
        <dbReference type="ChEBI" id="CHEBI:30013"/>
        <dbReference type="ChEBI" id="CHEBI:30616"/>
        <dbReference type="ChEBI" id="CHEBI:61977"/>
        <dbReference type="ChEBI" id="CHEBI:456216"/>
        <dbReference type="EC" id="2.7.11.1"/>
    </reaction>
</comment>
<dbReference type="Pfam" id="PF16095">
    <property type="entry name" value="COR-A"/>
    <property type="match status" value="1"/>
</dbReference>
<evidence type="ECO:0000313" key="11">
    <source>
        <dbReference type="Proteomes" id="UP001642464"/>
    </source>
</evidence>
<keyword evidence="6" id="KW-0067">ATP-binding</keyword>
<gene>
    <name evidence="10" type="ORF">SCF082_LOCUS8670</name>
</gene>
<dbReference type="PRINTS" id="PR00449">
    <property type="entry name" value="RASTRNSFRMNG"/>
</dbReference>
<dbReference type="PANTHER" id="PTHR47679:SF2">
    <property type="entry name" value="C-TERMINAL OF ROC (COR) DOMAIN-CONTAINING PROTEIN"/>
    <property type="match status" value="1"/>
</dbReference>
<dbReference type="InterPro" id="IPR027417">
    <property type="entry name" value="P-loop_NTPase"/>
</dbReference>
<evidence type="ECO:0000256" key="8">
    <source>
        <dbReference type="ARBA" id="ARBA00048679"/>
    </source>
</evidence>
<dbReference type="PANTHER" id="PTHR47679">
    <property type="entry name" value="PROTEIN TORNADO 1"/>
    <property type="match status" value="1"/>
</dbReference>
<dbReference type="EMBL" id="CAXAMM010004983">
    <property type="protein sequence ID" value="CAK9005588.1"/>
    <property type="molecule type" value="Genomic_DNA"/>
</dbReference>
<accession>A0ABP0IU25</accession>
<evidence type="ECO:0000259" key="9">
    <source>
        <dbReference type="PROSITE" id="PS51424"/>
    </source>
</evidence>
<sequence>ATALAKALKANQTVQVSSESEGDARVKAAKAHGVEARDNGVSPSSVPREVLNRDSHLSARNTIIFLRAALYGEDALHELKVVVVGPQRVGKTSLTNALLGKGKTANPTKRGEDKETTISVDVVQYHFEVEDKQGQISFWDFAGQEEYYMTHALFLSNRSLVMVVVDIEAYEDTDASFEKCTGTWLRALQVQLVRPRVVVVGTKADRIPASLGRARMDSLVRRINKLNARVQTAVQEFGDGDFEGLRFTEPAQFLVSGVNLEAGDGVVGLHNFLCEMASDTDKGIALRVPKSFEALRVSLRMQAEAGVRVVEFSQLLQLLQDTRLGPDALRLALSLLHDLGVVLFYEHNPALSGVVFVEPRWVVELIRSVFRHDLFVRPELGKPGTLYDLKKAPLELQKKLQENCVLDERLLCLFPVWQDLDGRTLELGVNLLEQFALVYEIPCDKQGDPREFMTPLFLRKGFSGALQSAGKRRGSRLRDSLARVVQGLRRSQRQAFSSTANLLSQRFEFLAFVPHGLFLRFVARSHRLAEIFQLEEHRALAKAKFVSLAEMPVHVVLEEVRDEKDGTGHVDITCVVESFKGDDVENLSRTFRLFVEEMLKLLQSSFRQVPFKALVLDAEKKRGVMVADLAKARENGSDEVDAYDTKGRTLAPQPSGKVRVVEQVPLIEQLPKFKVDPDLRHWTPYEVRQDVHVAIEHQLALARKPLREILEVAQEQLNIIRVYCGIGPEDPTFGLHQRDRLCEELATEIQRSEDHLLQHRDRVEQLCSVVRRCSTRLLRSKWDTFLSHTWGEDSVTHRRAIELERRLREDHGIVSWLDLRNMEDQMNVAMTHGIDESQTFSACLTTEYIRRVREEGYGSNCGAEFLYAQSQKRDETFSDFVTLLLDEATATRRARRGLLAVADARYFNLANPENDDEILPQVAAHILKRLFPYDDEADREHLLQLYPATSNVQSL</sequence>